<feature type="active site" evidence="3">
    <location>
        <position position="15"/>
    </location>
</feature>
<dbReference type="PANTHER" id="PTHR11707:SF28">
    <property type="entry name" value="60 KDA LYSOPHOSPHOLIPASE"/>
    <property type="match status" value="1"/>
</dbReference>
<evidence type="ECO:0000256" key="1">
    <source>
        <dbReference type="ARBA" id="ARBA00010518"/>
    </source>
</evidence>
<dbReference type="InterPro" id="IPR027474">
    <property type="entry name" value="L-asparaginase_N"/>
</dbReference>
<gene>
    <name evidence="6" type="ORF">MG292_04220</name>
</gene>
<dbReference type="InterPro" id="IPR027473">
    <property type="entry name" value="L-asparaginase_C"/>
</dbReference>
<dbReference type="InterPro" id="IPR006034">
    <property type="entry name" value="Asparaginase/glutaminase-like"/>
</dbReference>
<dbReference type="PIRSF" id="PIRSF001220">
    <property type="entry name" value="L-ASNase_gatD"/>
    <property type="match status" value="1"/>
</dbReference>
<evidence type="ECO:0000313" key="7">
    <source>
        <dbReference type="Proteomes" id="UP001232117"/>
    </source>
</evidence>
<evidence type="ECO:0000313" key="6">
    <source>
        <dbReference type="EMBL" id="WGK95443.1"/>
    </source>
</evidence>
<dbReference type="RefSeq" id="WP_264533953.1">
    <property type="nucleotide sequence ID" value="NZ_CP092332.1"/>
</dbReference>
<dbReference type="Gene3D" id="3.40.50.1170">
    <property type="entry name" value="L-asparaginase, N-terminal domain"/>
    <property type="match status" value="1"/>
</dbReference>
<proteinExistence type="inferred from homology"/>
<dbReference type="InterPro" id="IPR036152">
    <property type="entry name" value="Asp/glu_Ase-like_sf"/>
</dbReference>
<dbReference type="InterPro" id="IPR041725">
    <property type="entry name" value="L-asparaginase_I"/>
</dbReference>
<name>A0ABY8N8C7_9FLAO</name>
<dbReference type="InterPro" id="IPR037152">
    <property type="entry name" value="L-asparaginase_N_sf"/>
</dbReference>
<keyword evidence="7" id="KW-1185">Reference proteome</keyword>
<dbReference type="PANTHER" id="PTHR11707">
    <property type="entry name" value="L-ASPARAGINASE"/>
    <property type="match status" value="1"/>
</dbReference>
<dbReference type="InterPro" id="IPR020827">
    <property type="entry name" value="Asparaginase/glutaminase_AS1"/>
</dbReference>
<reference evidence="6 7" key="1">
    <citation type="submission" date="2023-06" db="EMBL/GenBank/DDBJ databases">
        <title>Complete Genome Sequence of Flavobacterium keumense K3R-10.</title>
        <authorList>
            <person name="Jeong H."/>
            <person name="Jhang S.Y."/>
            <person name="Kim J.N."/>
        </authorList>
    </citation>
    <scope>NUCLEOTIDE SEQUENCE [LARGE SCALE GENOMIC DNA]</scope>
    <source>
        <strain evidence="6 7">K3R-10</strain>
    </source>
</reference>
<dbReference type="Proteomes" id="UP001232117">
    <property type="component" value="Chromosome"/>
</dbReference>
<organism evidence="6 7">
    <name type="scientific">Flavobacterium keumense</name>
    <dbReference type="NCBI Taxonomy" id="1306518"/>
    <lineage>
        <taxon>Bacteria</taxon>
        <taxon>Pseudomonadati</taxon>
        <taxon>Bacteroidota</taxon>
        <taxon>Flavobacteriia</taxon>
        <taxon>Flavobacteriales</taxon>
        <taxon>Flavobacteriaceae</taxon>
        <taxon>Flavobacterium</taxon>
    </lineage>
</organism>
<dbReference type="PROSITE" id="PS00144">
    <property type="entry name" value="ASN_GLN_ASE_1"/>
    <property type="match status" value="1"/>
</dbReference>
<evidence type="ECO:0000259" key="5">
    <source>
        <dbReference type="Pfam" id="PF17763"/>
    </source>
</evidence>
<dbReference type="PRINTS" id="PR00139">
    <property type="entry name" value="ASNGLNASE"/>
</dbReference>
<comment type="similarity">
    <text evidence="1">Belongs to the asparaginase 1 family.</text>
</comment>
<dbReference type="Pfam" id="PF17763">
    <property type="entry name" value="Asparaginase_C"/>
    <property type="match status" value="1"/>
</dbReference>
<dbReference type="EMBL" id="CP092332">
    <property type="protein sequence ID" value="WGK95443.1"/>
    <property type="molecule type" value="Genomic_DNA"/>
</dbReference>
<feature type="domain" description="Asparaginase/glutaminase C-terminal" evidence="5">
    <location>
        <begin position="217"/>
        <end position="333"/>
    </location>
</feature>
<dbReference type="InterPro" id="IPR006033">
    <property type="entry name" value="AsnA_fam"/>
</dbReference>
<dbReference type="Pfam" id="PF00710">
    <property type="entry name" value="Asparaginase"/>
    <property type="match status" value="1"/>
</dbReference>
<dbReference type="SFLD" id="SFLDS00057">
    <property type="entry name" value="Glutaminase/Asparaginase"/>
    <property type="match status" value="1"/>
</dbReference>
<keyword evidence="2" id="KW-0378">Hydrolase</keyword>
<accession>A0ABY8N8C7</accession>
<evidence type="ECO:0000259" key="4">
    <source>
        <dbReference type="Pfam" id="PF00710"/>
    </source>
</evidence>
<sequence length="343" mass="38207">MHSKAKILLIYTGGTIGMKKDFATGALKAFNFSKLLQRIPELKLLDCEIETISFDNPIDSSNMNPEKWVQLATIIEENYTLFDGFVVLHGSDTMSYTASALSFILENLTKPIIFTGSQLPIGDLRTDAKENLITAIQIASLRQDEQAVVKEVCLYFEYKLYRANRTTKINAEHFKAFTSPNYPFLIESGVHLTINSQFFLPLKNRMPFRVHKILDTNVIILKLFPGISEQVIDAVVGIPHLKGIVLETYGAGNASTADWFLNVLQKAINKGIHIVNVTQCSGGSVRMGQYETSSVLLEIGVISGKDITTEAAITKLMYLLGQNIDATDFKEVFETSLRGEIQQ</sequence>
<dbReference type="Gene3D" id="3.40.50.40">
    <property type="match status" value="1"/>
</dbReference>
<dbReference type="InterPro" id="IPR040919">
    <property type="entry name" value="Asparaginase_C"/>
</dbReference>
<dbReference type="CDD" id="cd08963">
    <property type="entry name" value="L-asparaginase_I"/>
    <property type="match status" value="1"/>
</dbReference>
<dbReference type="PROSITE" id="PS51732">
    <property type="entry name" value="ASN_GLN_ASE_3"/>
    <property type="match status" value="1"/>
</dbReference>
<dbReference type="SMART" id="SM00870">
    <property type="entry name" value="Asparaginase"/>
    <property type="match status" value="1"/>
</dbReference>
<evidence type="ECO:0000256" key="3">
    <source>
        <dbReference type="PROSITE-ProRule" id="PRU10099"/>
    </source>
</evidence>
<evidence type="ECO:0000256" key="2">
    <source>
        <dbReference type="ARBA" id="ARBA00022801"/>
    </source>
</evidence>
<feature type="domain" description="L-asparaginase N-terminal" evidence="4">
    <location>
        <begin position="6"/>
        <end position="196"/>
    </location>
</feature>
<dbReference type="NCBIfam" id="TIGR00519">
    <property type="entry name" value="asnASE_I"/>
    <property type="match status" value="1"/>
</dbReference>
<protein>
    <submittedName>
        <fullName evidence="6">Asparaginase</fullName>
    </submittedName>
</protein>
<dbReference type="PIRSF" id="PIRSF500176">
    <property type="entry name" value="L_ASNase"/>
    <property type="match status" value="1"/>
</dbReference>
<dbReference type="SUPFAM" id="SSF53774">
    <property type="entry name" value="Glutaminase/Asparaginase"/>
    <property type="match status" value="1"/>
</dbReference>